<keyword evidence="1" id="KW-1133">Transmembrane helix</keyword>
<feature type="transmembrane region" description="Helical" evidence="1">
    <location>
        <begin position="21"/>
        <end position="44"/>
    </location>
</feature>
<dbReference type="EMBL" id="BMGB01000002">
    <property type="protein sequence ID" value="GGB15673.1"/>
    <property type="molecule type" value="Genomic_DNA"/>
</dbReference>
<protein>
    <submittedName>
        <fullName evidence="2">Uncharacterized protein</fullName>
    </submittedName>
</protein>
<keyword evidence="1" id="KW-0812">Transmembrane</keyword>
<organism evidence="2 3">
    <name type="scientific">Conyzicola nivalis</name>
    <dbReference type="NCBI Taxonomy" id="1477021"/>
    <lineage>
        <taxon>Bacteria</taxon>
        <taxon>Bacillati</taxon>
        <taxon>Actinomycetota</taxon>
        <taxon>Actinomycetes</taxon>
        <taxon>Micrococcales</taxon>
        <taxon>Microbacteriaceae</taxon>
        <taxon>Conyzicola</taxon>
    </lineage>
</organism>
<accession>A0A916SVE5</accession>
<dbReference type="AlphaFoldDB" id="A0A916SVE5"/>
<comment type="caution">
    <text evidence="2">The sequence shown here is derived from an EMBL/GenBank/DDBJ whole genome shotgun (WGS) entry which is preliminary data.</text>
</comment>
<keyword evidence="3" id="KW-1185">Reference proteome</keyword>
<keyword evidence="1" id="KW-0472">Membrane</keyword>
<name>A0A916SVE5_9MICO</name>
<dbReference type="Proteomes" id="UP000606922">
    <property type="component" value="Unassembled WGS sequence"/>
</dbReference>
<dbReference type="RefSeq" id="WP_188511813.1">
    <property type="nucleotide sequence ID" value="NZ_BMGB01000002.1"/>
</dbReference>
<gene>
    <name evidence="2" type="ORF">GCM10010979_32850</name>
</gene>
<reference evidence="2" key="2">
    <citation type="submission" date="2020-09" db="EMBL/GenBank/DDBJ databases">
        <authorList>
            <person name="Sun Q."/>
            <person name="Zhou Y."/>
        </authorList>
    </citation>
    <scope>NUCLEOTIDE SEQUENCE</scope>
    <source>
        <strain evidence="2">CGMCC 1.12813</strain>
    </source>
</reference>
<evidence type="ECO:0000313" key="2">
    <source>
        <dbReference type="EMBL" id="GGB15673.1"/>
    </source>
</evidence>
<proteinExistence type="predicted"/>
<sequence>MGDDDKKPGFDWYDPMSRRGRAVVVVIAGLVVVGAVIAAVVLGIPFF</sequence>
<reference evidence="2" key="1">
    <citation type="journal article" date="2014" name="Int. J. Syst. Evol. Microbiol.">
        <title>Complete genome sequence of Corynebacterium casei LMG S-19264T (=DSM 44701T), isolated from a smear-ripened cheese.</title>
        <authorList>
            <consortium name="US DOE Joint Genome Institute (JGI-PGF)"/>
            <person name="Walter F."/>
            <person name="Albersmeier A."/>
            <person name="Kalinowski J."/>
            <person name="Ruckert C."/>
        </authorList>
    </citation>
    <scope>NUCLEOTIDE SEQUENCE</scope>
    <source>
        <strain evidence="2">CGMCC 1.12813</strain>
    </source>
</reference>
<evidence type="ECO:0000313" key="3">
    <source>
        <dbReference type="Proteomes" id="UP000606922"/>
    </source>
</evidence>
<evidence type="ECO:0000256" key="1">
    <source>
        <dbReference type="SAM" id="Phobius"/>
    </source>
</evidence>